<dbReference type="Proteomes" id="UP001067708">
    <property type="component" value="Unassembled WGS sequence"/>
</dbReference>
<dbReference type="Gene3D" id="3.30.420.280">
    <property type="match status" value="1"/>
</dbReference>
<keyword evidence="2" id="KW-1185">Reference proteome</keyword>
<proteinExistence type="predicted"/>
<dbReference type="RefSeq" id="WP_258416019.1">
    <property type="nucleotide sequence ID" value="NZ_JAPTNG010000001.1"/>
</dbReference>
<protein>
    <submittedName>
        <fullName evidence="1">Uncharacterized protein</fullName>
    </submittedName>
</protein>
<dbReference type="EMBL" id="JAPTNG010000001">
    <property type="protein sequence ID" value="MCZ0829215.1"/>
    <property type="molecule type" value="Genomic_DNA"/>
</dbReference>
<comment type="caution">
    <text evidence="1">The sequence shown here is derived from an EMBL/GenBank/DDBJ whole genome shotgun (WGS) entry which is preliminary data.</text>
</comment>
<organism evidence="1 2">
    <name type="scientific">Brevibacillus halotolerans</name>
    <dbReference type="NCBI Taxonomy" id="1507437"/>
    <lineage>
        <taxon>Bacteria</taxon>
        <taxon>Bacillati</taxon>
        <taxon>Bacillota</taxon>
        <taxon>Bacilli</taxon>
        <taxon>Bacillales</taxon>
        <taxon>Paenibacillaceae</taxon>
        <taxon>Brevibacillus</taxon>
    </lineage>
</organism>
<gene>
    <name evidence="1" type="ORF">O0535_00215</name>
</gene>
<name>A0ABT4HQY5_9BACL</name>
<accession>A0ABT4HQY5</accession>
<evidence type="ECO:0000313" key="2">
    <source>
        <dbReference type="Proteomes" id="UP001067708"/>
    </source>
</evidence>
<reference evidence="1" key="1">
    <citation type="submission" date="2022-09" db="EMBL/GenBank/DDBJ databases">
        <title>Genome analysis and characterization of larvicidal activity of Brevibacillus strains.</title>
        <authorList>
            <person name="Patrusheva E.V."/>
            <person name="Izotova A.O."/>
            <person name="Toshchakov S.V."/>
            <person name="Sineoky S.P."/>
        </authorList>
    </citation>
    <scope>NUCLEOTIDE SEQUENCE</scope>
    <source>
        <strain evidence="1">VKPM_B-13244</strain>
    </source>
</reference>
<sequence>MLSGVFFKRYILGLWVMAEGLVYDRFDEKLHVVKTLPDTFDRIFVGGDYGINNPTAFLLIGG</sequence>
<evidence type="ECO:0000313" key="1">
    <source>
        <dbReference type="EMBL" id="MCZ0829215.1"/>
    </source>
</evidence>